<dbReference type="Proteomes" id="UP000593994">
    <property type="component" value="Chromosome"/>
</dbReference>
<proteinExistence type="predicted"/>
<keyword evidence="3" id="KW-1185">Reference proteome</keyword>
<organism evidence="2 3">
    <name type="scientific">Candidatus Sulfurimonas baltica</name>
    <dbReference type="NCBI Taxonomy" id="2740404"/>
    <lineage>
        <taxon>Bacteria</taxon>
        <taxon>Pseudomonadati</taxon>
        <taxon>Campylobacterota</taxon>
        <taxon>Epsilonproteobacteria</taxon>
        <taxon>Campylobacterales</taxon>
        <taxon>Sulfurimonadaceae</taxon>
        <taxon>Sulfurimonas</taxon>
    </lineage>
</organism>
<accession>A0A7S7RPE2</accession>
<evidence type="ECO:0000313" key="2">
    <source>
        <dbReference type="EMBL" id="QOY53519.1"/>
    </source>
</evidence>
<dbReference type="KEGG" id="sbal:HUE88_13100"/>
<sequence length="84" mass="9894">MWLTRLKIAIIEKNTVKLNELMDELPKLESEQEIEEAVYLLREASELIYTLKDETSVSMKLIKRNLQFLRSTDIPTSKKIDIKL</sequence>
<name>A0A7S7RPE2_9BACT</name>
<dbReference type="EMBL" id="CP054492">
    <property type="protein sequence ID" value="QOY53519.1"/>
    <property type="molecule type" value="Genomic_DNA"/>
</dbReference>
<keyword evidence="1" id="KW-0175">Coiled coil</keyword>
<reference evidence="2 3" key="1">
    <citation type="submission" date="2020-05" db="EMBL/GenBank/DDBJ databases">
        <title>Sulfurimonas marisnigri, sp. nov., and Sulfurimonas baltica, sp. nov., manganese oxide reducing chemolithoautotrophs of the class Epsilonproteobacteria isolated from the pelagic redoxclines of the Black and Baltic Seas and emended description of the genus Sulfurimonas.</title>
        <authorList>
            <person name="Henkel J.V."/>
            <person name="Laudan C."/>
            <person name="Werner J."/>
            <person name="Neu T."/>
            <person name="Plewe S."/>
            <person name="Sproer C."/>
            <person name="Bunk B."/>
            <person name="Schulz-Vogt H.N."/>
        </authorList>
    </citation>
    <scope>NUCLEOTIDE SEQUENCE [LARGE SCALE GENOMIC DNA]</scope>
    <source>
        <strain evidence="2 3">GD2</strain>
    </source>
</reference>
<evidence type="ECO:0000313" key="3">
    <source>
        <dbReference type="Proteomes" id="UP000593994"/>
    </source>
</evidence>
<evidence type="ECO:0000256" key="1">
    <source>
        <dbReference type="SAM" id="Coils"/>
    </source>
</evidence>
<dbReference type="AlphaFoldDB" id="A0A7S7RPE2"/>
<gene>
    <name evidence="2" type="ORF">HUE88_13100</name>
</gene>
<feature type="coiled-coil region" evidence="1">
    <location>
        <begin position="11"/>
        <end position="38"/>
    </location>
</feature>
<protein>
    <submittedName>
        <fullName evidence="2">Uncharacterized protein</fullName>
    </submittedName>
</protein>